<dbReference type="RefSeq" id="WP_047913609.1">
    <property type="nucleotide sequence ID" value="NZ_CP118101.1"/>
</dbReference>
<accession>A0AAX3MXP6</accession>
<evidence type="ECO:0000313" key="1">
    <source>
        <dbReference type="EMBL" id="WDH81886.1"/>
    </source>
</evidence>
<dbReference type="Proteomes" id="UP001220962">
    <property type="component" value="Chromosome"/>
</dbReference>
<evidence type="ECO:0000313" key="2">
    <source>
        <dbReference type="EMBL" id="WDI01615.1"/>
    </source>
</evidence>
<proteinExistence type="predicted"/>
<keyword evidence="4" id="KW-1185">Reference proteome</keyword>
<gene>
    <name evidence="1" type="ORF">PUW23_20685</name>
    <name evidence="2" type="ORF">PUW25_20575</name>
</gene>
<evidence type="ECO:0000313" key="4">
    <source>
        <dbReference type="Proteomes" id="UP001221519"/>
    </source>
</evidence>
<sequence>MQQKLDEVLAHLAHAHHQVARVLEAERHVNVRMAEMISVMPDMLPHFTDMQGLIDGAGQLNAGIVSYLGNLADLEEMIADSITHIVREMAASDEE</sequence>
<dbReference type="EMBL" id="CP118101">
    <property type="protein sequence ID" value="WDH81886.1"/>
    <property type="molecule type" value="Genomic_DNA"/>
</dbReference>
<dbReference type="EMBL" id="CP118108">
    <property type="protein sequence ID" value="WDI01615.1"/>
    <property type="molecule type" value="Genomic_DNA"/>
</dbReference>
<reference evidence="1 4" key="1">
    <citation type="submission" date="2023-02" db="EMBL/GenBank/DDBJ databases">
        <title>Pathogen: clinical or host-associated sample.</title>
        <authorList>
            <person name="Hergert J."/>
            <person name="Casey R."/>
            <person name="Wagner J."/>
            <person name="Young E.L."/>
            <person name="Oakeson K.F."/>
        </authorList>
    </citation>
    <scope>NUCLEOTIDE SEQUENCE</scope>
    <source>
        <strain evidence="2 4">2022CK-00829</strain>
        <strain evidence="1">2022CK-00830</strain>
    </source>
</reference>
<dbReference type="Proteomes" id="UP001221519">
    <property type="component" value="Chromosome"/>
</dbReference>
<name>A0AAX3MXP6_9BACL</name>
<organism evidence="1 3">
    <name type="scientific">Paenibacillus urinalis</name>
    <dbReference type="NCBI Taxonomy" id="521520"/>
    <lineage>
        <taxon>Bacteria</taxon>
        <taxon>Bacillati</taxon>
        <taxon>Bacillota</taxon>
        <taxon>Bacilli</taxon>
        <taxon>Bacillales</taxon>
        <taxon>Paenibacillaceae</taxon>
        <taxon>Paenibacillus</taxon>
    </lineage>
</organism>
<dbReference type="AlphaFoldDB" id="A0AAX3MXP6"/>
<protein>
    <submittedName>
        <fullName evidence="1">Nucleoside-diphosphate sugar epimerase</fullName>
    </submittedName>
</protein>
<evidence type="ECO:0000313" key="3">
    <source>
        <dbReference type="Proteomes" id="UP001220962"/>
    </source>
</evidence>